<dbReference type="AlphaFoldDB" id="A0A1J1HK17"/>
<evidence type="ECO:0000313" key="2">
    <source>
        <dbReference type="Proteomes" id="UP000183832"/>
    </source>
</evidence>
<gene>
    <name evidence="1" type="ORF">CLUMA_CG002177</name>
</gene>
<reference evidence="1 2" key="1">
    <citation type="submission" date="2015-04" db="EMBL/GenBank/DDBJ databases">
        <authorList>
            <person name="Syromyatnikov M.Y."/>
            <person name="Popov V.N."/>
        </authorList>
    </citation>
    <scope>NUCLEOTIDE SEQUENCE [LARGE SCALE GENOMIC DNA]</scope>
</reference>
<protein>
    <submittedName>
        <fullName evidence="1">CLUMA_CG002177, isoform A</fullName>
    </submittedName>
</protein>
<proteinExistence type="predicted"/>
<name>A0A1J1HK17_9DIPT</name>
<dbReference type="EMBL" id="CVRI01000006">
    <property type="protein sequence ID" value="CRK88400.1"/>
    <property type="molecule type" value="Genomic_DNA"/>
</dbReference>
<keyword evidence="2" id="KW-1185">Reference proteome</keyword>
<organism evidence="1 2">
    <name type="scientific">Clunio marinus</name>
    <dbReference type="NCBI Taxonomy" id="568069"/>
    <lineage>
        <taxon>Eukaryota</taxon>
        <taxon>Metazoa</taxon>
        <taxon>Ecdysozoa</taxon>
        <taxon>Arthropoda</taxon>
        <taxon>Hexapoda</taxon>
        <taxon>Insecta</taxon>
        <taxon>Pterygota</taxon>
        <taxon>Neoptera</taxon>
        <taxon>Endopterygota</taxon>
        <taxon>Diptera</taxon>
        <taxon>Nematocera</taxon>
        <taxon>Chironomoidea</taxon>
        <taxon>Chironomidae</taxon>
        <taxon>Clunio</taxon>
    </lineage>
</organism>
<sequence>MIWLEAELYDMRWSHFVSIGRNELLRLGLDWTRKFIQMKTLKTQKSESGKLKKTKENFVMKIS</sequence>
<evidence type="ECO:0000313" key="1">
    <source>
        <dbReference type="EMBL" id="CRK88400.1"/>
    </source>
</evidence>
<dbReference type="Proteomes" id="UP000183832">
    <property type="component" value="Unassembled WGS sequence"/>
</dbReference>
<accession>A0A1J1HK17</accession>